<dbReference type="GO" id="GO:0016758">
    <property type="term" value="F:hexosyltransferase activity"/>
    <property type="evidence" value="ECO:0007669"/>
    <property type="project" value="InterPro"/>
</dbReference>
<dbReference type="Proteomes" id="UP001240236">
    <property type="component" value="Unassembled WGS sequence"/>
</dbReference>
<protein>
    <submittedName>
        <fullName evidence="2">UDP-N-acetylglucosamine transferase subunit ALG13</fullName>
    </submittedName>
</protein>
<feature type="domain" description="Glycosyl transferase family 28 C-terminal" evidence="1">
    <location>
        <begin position="9"/>
        <end position="141"/>
    </location>
</feature>
<accession>A0AAE3W9R1</accession>
<evidence type="ECO:0000259" key="1">
    <source>
        <dbReference type="Pfam" id="PF04101"/>
    </source>
</evidence>
<sequence length="183" mass="19719">MTEASTPSVLVVVGTDVHRFDRLMGWLEQWHTTRRDGLAMLIQHGSSRRPEIPGATAFLAHEALAEAMTRVRAVVSHGGPATITEARRNGHTPIVVARDPAHGEHVDDHQMLFAGRLAGYGLIRLCASATELHTALDEAMSGVPGAPARIPAQTDRSAAVRRVGRIVDDLLAVRHQGRRGGGR</sequence>
<evidence type="ECO:0000313" key="2">
    <source>
        <dbReference type="EMBL" id="MDQ0371065.1"/>
    </source>
</evidence>
<gene>
    <name evidence="2" type="ORF">J2S42_007734</name>
</gene>
<evidence type="ECO:0000313" key="3">
    <source>
        <dbReference type="Proteomes" id="UP001240236"/>
    </source>
</evidence>
<dbReference type="RefSeq" id="WP_307247537.1">
    <property type="nucleotide sequence ID" value="NZ_JAUSUZ010000001.1"/>
</dbReference>
<dbReference type="EMBL" id="JAUSUZ010000001">
    <property type="protein sequence ID" value="MDQ0371065.1"/>
    <property type="molecule type" value="Genomic_DNA"/>
</dbReference>
<reference evidence="2 3" key="1">
    <citation type="submission" date="2023-07" db="EMBL/GenBank/DDBJ databases">
        <title>Sequencing the genomes of 1000 actinobacteria strains.</title>
        <authorList>
            <person name="Klenk H.-P."/>
        </authorList>
    </citation>
    <scope>NUCLEOTIDE SEQUENCE [LARGE SCALE GENOMIC DNA]</scope>
    <source>
        <strain evidence="2 3">DSM 44709</strain>
    </source>
</reference>
<keyword evidence="2" id="KW-0808">Transferase</keyword>
<dbReference type="SUPFAM" id="SSF53756">
    <property type="entry name" value="UDP-Glycosyltransferase/glycogen phosphorylase"/>
    <property type="match status" value="1"/>
</dbReference>
<dbReference type="Pfam" id="PF04101">
    <property type="entry name" value="Glyco_tran_28_C"/>
    <property type="match status" value="1"/>
</dbReference>
<proteinExistence type="predicted"/>
<dbReference type="InterPro" id="IPR007235">
    <property type="entry name" value="Glyco_trans_28_C"/>
</dbReference>
<dbReference type="Gene3D" id="3.40.50.2000">
    <property type="entry name" value="Glycogen Phosphorylase B"/>
    <property type="match status" value="1"/>
</dbReference>
<name>A0AAE3W9R1_9ACTN</name>
<dbReference type="AlphaFoldDB" id="A0AAE3W9R1"/>
<organism evidence="2 3">
    <name type="scientific">Catenuloplanes indicus</name>
    <dbReference type="NCBI Taxonomy" id="137267"/>
    <lineage>
        <taxon>Bacteria</taxon>
        <taxon>Bacillati</taxon>
        <taxon>Actinomycetota</taxon>
        <taxon>Actinomycetes</taxon>
        <taxon>Micromonosporales</taxon>
        <taxon>Micromonosporaceae</taxon>
        <taxon>Catenuloplanes</taxon>
    </lineage>
</organism>
<keyword evidence="3" id="KW-1185">Reference proteome</keyword>
<comment type="caution">
    <text evidence="2">The sequence shown here is derived from an EMBL/GenBank/DDBJ whole genome shotgun (WGS) entry which is preliminary data.</text>
</comment>